<evidence type="ECO:0000256" key="2">
    <source>
        <dbReference type="ARBA" id="ARBA00023002"/>
    </source>
</evidence>
<comment type="similarity">
    <text evidence="1 3">Belongs to the short-chain dehydrogenases/reductases (SDR) family.</text>
</comment>
<dbReference type="Proteomes" id="UP000185469">
    <property type="component" value="Chromosome"/>
</dbReference>
<dbReference type="RefSeq" id="WP_075693352.1">
    <property type="nucleotide sequence ID" value="NZ_CP009248.1"/>
</dbReference>
<dbReference type="GO" id="GO:0016491">
    <property type="term" value="F:oxidoreductase activity"/>
    <property type="evidence" value="ECO:0007669"/>
    <property type="project" value="UniProtKB-KW"/>
</dbReference>
<dbReference type="InterPro" id="IPR002347">
    <property type="entry name" value="SDR_fam"/>
</dbReference>
<dbReference type="InterPro" id="IPR036291">
    <property type="entry name" value="NAD(P)-bd_dom_sf"/>
</dbReference>
<dbReference type="EMBL" id="CP009248">
    <property type="protein sequence ID" value="APT91494.1"/>
    <property type="molecule type" value="Genomic_DNA"/>
</dbReference>
<name>A0A1L7D077_9CORY</name>
<dbReference type="PANTHER" id="PTHR44196:SF1">
    <property type="entry name" value="DEHYDROGENASE_REDUCTASE SDR FAMILY MEMBER 7B"/>
    <property type="match status" value="1"/>
</dbReference>
<dbReference type="Gene3D" id="3.40.50.720">
    <property type="entry name" value="NAD(P)-binding Rossmann-like Domain"/>
    <property type="match status" value="1"/>
</dbReference>
<dbReference type="SUPFAM" id="SSF51735">
    <property type="entry name" value="NAD(P)-binding Rossmann-fold domains"/>
    <property type="match status" value="1"/>
</dbReference>
<evidence type="ECO:0000313" key="4">
    <source>
        <dbReference type="EMBL" id="APT91494.1"/>
    </source>
</evidence>
<dbReference type="OrthoDB" id="3542748at2"/>
<keyword evidence="5" id="KW-1185">Reference proteome</keyword>
<accession>A0A1L7D077</accession>
<organism evidence="4 5">
    <name type="scientific">Corynebacterium sphenisci DSM 44792</name>
    <dbReference type="NCBI Taxonomy" id="1437874"/>
    <lineage>
        <taxon>Bacteria</taxon>
        <taxon>Bacillati</taxon>
        <taxon>Actinomycetota</taxon>
        <taxon>Actinomycetes</taxon>
        <taxon>Mycobacteriales</taxon>
        <taxon>Corynebacteriaceae</taxon>
        <taxon>Corynebacterium</taxon>
    </lineage>
</organism>
<proteinExistence type="inferred from homology"/>
<dbReference type="GO" id="GO:0016020">
    <property type="term" value="C:membrane"/>
    <property type="evidence" value="ECO:0007669"/>
    <property type="project" value="TreeGrafter"/>
</dbReference>
<dbReference type="STRING" id="1437874.CSPHI_11555"/>
<evidence type="ECO:0000256" key="3">
    <source>
        <dbReference type="RuleBase" id="RU000363"/>
    </source>
</evidence>
<gene>
    <name evidence="4" type="ORF">CSPHI_11555</name>
</gene>
<dbReference type="CDD" id="cd05233">
    <property type="entry name" value="SDR_c"/>
    <property type="match status" value="1"/>
</dbReference>
<dbReference type="KEGG" id="csph:CSPHI_11555"/>
<evidence type="ECO:0000256" key="1">
    <source>
        <dbReference type="ARBA" id="ARBA00006484"/>
    </source>
</evidence>
<dbReference type="Pfam" id="PF00106">
    <property type="entry name" value="adh_short"/>
    <property type="match status" value="1"/>
</dbReference>
<dbReference type="PRINTS" id="PR00080">
    <property type="entry name" value="SDRFAMILY"/>
</dbReference>
<reference evidence="4 5" key="1">
    <citation type="submission" date="2014-08" db="EMBL/GenBank/DDBJ databases">
        <title>Complete genome sequence of Corynebacterium sphenisci CECT 5990(T) (=DSM 44792(T)), isolated from healthy wild penguins.</title>
        <authorList>
            <person name="Ruckert C."/>
            <person name="Albersmeier A."/>
            <person name="Winkler A."/>
            <person name="Kalinowski J."/>
        </authorList>
    </citation>
    <scope>NUCLEOTIDE SEQUENCE [LARGE SCALE GENOMIC DNA]</scope>
    <source>
        <strain evidence="4 5">DSM 44792</strain>
    </source>
</reference>
<sequence length="285" mass="29060">MRTPNTVAITGAARGIGRATAGAFLAAGADVAIGDLDAAAAERTAAELAAAHPGRVVLGLGLDVADPASMAGFLDAAKEGLGGLDAVVNNAGIMPTTVFAEEPAELSDQIIDVNLRGVVHGTKAALQRLSPEGVVVNVSSQVTNLPAPALATYTATKAGVLGLDEALGRELAAAGSRIRLMAVLPGIIRTELSAGSNHRRWLDPVLVADPEQVAAAIVAGVRRRRRRVAVPAILGPATALLRALPYPLRRAAERALGLDVSFTAADPAARARYHARIDAARAAAD</sequence>
<dbReference type="PRINTS" id="PR00081">
    <property type="entry name" value="GDHRDH"/>
</dbReference>
<dbReference type="AlphaFoldDB" id="A0A1L7D077"/>
<evidence type="ECO:0008006" key="6">
    <source>
        <dbReference type="Google" id="ProtNLM"/>
    </source>
</evidence>
<protein>
    <recommendedName>
        <fullName evidence="6">Short-chain dehydrogenase</fullName>
    </recommendedName>
</protein>
<keyword evidence="2" id="KW-0560">Oxidoreductase</keyword>
<evidence type="ECO:0000313" key="5">
    <source>
        <dbReference type="Proteomes" id="UP000185469"/>
    </source>
</evidence>
<dbReference type="PANTHER" id="PTHR44196">
    <property type="entry name" value="DEHYDROGENASE/REDUCTASE SDR FAMILY MEMBER 7B"/>
    <property type="match status" value="1"/>
</dbReference>